<feature type="transmembrane region" description="Helical" evidence="1">
    <location>
        <begin position="199"/>
        <end position="220"/>
    </location>
</feature>
<feature type="domain" description="DUF1206" evidence="2">
    <location>
        <begin position="199"/>
        <end position="268"/>
    </location>
</feature>
<gene>
    <name evidence="3" type="ordered locus">ambt_21925</name>
</gene>
<dbReference type="OrthoDB" id="5702018at2"/>
<sequence>MRDTSNWLSAIASAGYSAKTIMYSMLGVFILSSVITAADREKATQENVFSTLKSQPFGQVLLAILIAGLVSYALWRWLQSILNTESLDMTKAKDIIMRVFLFVSGIFYFGAAFLGAKVLIDSNSGSSSNSGGGSKGEQVSHQLLQYQWGTYLVAAIGAGVLIFAFMQFKHAYKADFLKKFEQAKLTGHKQKTTKVVGRLGYFARGVVYLLVGSFFVISAVKNDPSEAGGLQQALQTLTQQAFGLYMLAAMGVGFIMFGVYCGFEARYRRT</sequence>
<organism evidence="3 4">
    <name type="scientific">Alteromonas naphthalenivorans</name>
    <dbReference type="NCBI Taxonomy" id="715451"/>
    <lineage>
        <taxon>Bacteria</taxon>
        <taxon>Pseudomonadati</taxon>
        <taxon>Pseudomonadota</taxon>
        <taxon>Gammaproteobacteria</taxon>
        <taxon>Alteromonadales</taxon>
        <taxon>Alteromonadaceae</taxon>
        <taxon>Alteromonas/Salinimonas group</taxon>
        <taxon>Alteromonas</taxon>
    </lineage>
</organism>
<evidence type="ECO:0000313" key="3">
    <source>
        <dbReference type="EMBL" id="AEF05874.1"/>
    </source>
</evidence>
<dbReference type="eggNOG" id="ENOG502Z854">
    <property type="taxonomic scope" value="Bacteria"/>
</dbReference>
<evidence type="ECO:0000259" key="2">
    <source>
        <dbReference type="Pfam" id="PF06724"/>
    </source>
</evidence>
<dbReference type="HOGENOM" id="CLU_073530_0_0_6"/>
<dbReference type="Proteomes" id="UP000000683">
    <property type="component" value="Chromosome"/>
</dbReference>
<dbReference type="InterPro" id="IPR009597">
    <property type="entry name" value="DUF1206"/>
</dbReference>
<dbReference type="KEGG" id="alt:ambt_21925"/>
<feature type="domain" description="DUF1206" evidence="2">
    <location>
        <begin position="101"/>
        <end position="173"/>
    </location>
</feature>
<dbReference type="EMBL" id="CP002339">
    <property type="protein sequence ID" value="AEF05874.1"/>
    <property type="molecule type" value="Genomic_DNA"/>
</dbReference>
<dbReference type="RefSeq" id="WP_013786773.1">
    <property type="nucleotide sequence ID" value="NC_015554.1"/>
</dbReference>
<accession>F5ZGA6</accession>
<feature type="domain" description="DUF1206" evidence="2">
    <location>
        <begin position="14"/>
        <end position="81"/>
    </location>
</feature>
<evidence type="ECO:0000256" key="1">
    <source>
        <dbReference type="SAM" id="Phobius"/>
    </source>
</evidence>
<name>F5ZGA6_ALTNA</name>
<feature type="transmembrane region" description="Helical" evidence="1">
    <location>
        <begin position="99"/>
        <end position="120"/>
    </location>
</feature>
<keyword evidence="1" id="KW-1133">Transmembrane helix</keyword>
<keyword evidence="1" id="KW-0812">Transmembrane</keyword>
<dbReference type="AlphaFoldDB" id="F5ZGA6"/>
<protein>
    <recommendedName>
        <fullName evidence="2">DUF1206 domain-containing protein</fullName>
    </recommendedName>
</protein>
<feature type="transmembrane region" description="Helical" evidence="1">
    <location>
        <begin position="58"/>
        <end position="78"/>
    </location>
</feature>
<evidence type="ECO:0000313" key="4">
    <source>
        <dbReference type="Proteomes" id="UP000000683"/>
    </source>
</evidence>
<dbReference type="Pfam" id="PF06724">
    <property type="entry name" value="DUF1206"/>
    <property type="match status" value="3"/>
</dbReference>
<reference evidence="3 4" key="1">
    <citation type="journal article" date="2011" name="J. Bacteriol.">
        <title>Complete genome sequence of the polycyclic aromatic hydrocarbon-degrading bacterium Alteromonas sp. strain SN2.</title>
        <authorList>
            <person name="Jin H.M."/>
            <person name="Jeong H."/>
            <person name="Moon E.J."/>
            <person name="Math R.K."/>
            <person name="Lee K."/>
            <person name="Kim H.J."/>
            <person name="Jeon C.O."/>
            <person name="Oh T.K."/>
            <person name="Kim J.F."/>
        </authorList>
    </citation>
    <scope>NUCLEOTIDE SEQUENCE [LARGE SCALE GENOMIC DNA]</scope>
    <source>
        <strain evidence="4">JCM 17741 / KACC 18427 / KCTC 11700BP / SN2</strain>
    </source>
</reference>
<feature type="transmembrane region" description="Helical" evidence="1">
    <location>
        <begin position="240"/>
        <end position="263"/>
    </location>
</feature>
<keyword evidence="4" id="KW-1185">Reference proteome</keyword>
<keyword evidence="1" id="KW-0472">Membrane</keyword>
<feature type="transmembrane region" description="Helical" evidence="1">
    <location>
        <begin position="148"/>
        <end position="168"/>
    </location>
</feature>
<proteinExistence type="predicted"/>